<dbReference type="EMBL" id="BARU01035393">
    <property type="protein sequence ID" value="GAH80143.1"/>
    <property type="molecule type" value="Genomic_DNA"/>
</dbReference>
<dbReference type="AlphaFoldDB" id="X1KDL1"/>
<gene>
    <name evidence="1" type="ORF">S03H2_55420</name>
</gene>
<name>X1KDL1_9ZZZZ</name>
<accession>X1KDL1</accession>
<sequence>MGTSIRSLLGSDGRAIFDDANIDYCEGAVVIAIACKSGKWLSMSATSKGAIAYFSFRDICYLPQSSEKHAYMSDFIRTFSVTDDEGAWNPIPPEGRRVRVESVKVTLAPAVE</sequence>
<protein>
    <submittedName>
        <fullName evidence="1">Uncharacterized protein</fullName>
    </submittedName>
</protein>
<evidence type="ECO:0000313" key="1">
    <source>
        <dbReference type="EMBL" id="GAH80143.1"/>
    </source>
</evidence>
<reference evidence="1" key="1">
    <citation type="journal article" date="2014" name="Front. Microbiol.">
        <title>High frequency of phylogenetically diverse reductive dehalogenase-homologous genes in deep subseafloor sedimentary metagenomes.</title>
        <authorList>
            <person name="Kawai M."/>
            <person name="Futagami T."/>
            <person name="Toyoda A."/>
            <person name="Takaki Y."/>
            <person name="Nishi S."/>
            <person name="Hori S."/>
            <person name="Arai W."/>
            <person name="Tsubouchi T."/>
            <person name="Morono Y."/>
            <person name="Uchiyama I."/>
            <person name="Ito T."/>
            <person name="Fujiyama A."/>
            <person name="Inagaki F."/>
            <person name="Takami H."/>
        </authorList>
    </citation>
    <scope>NUCLEOTIDE SEQUENCE</scope>
    <source>
        <strain evidence="1">Expedition CK06-06</strain>
    </source>
</reference>
<organism evidence="1">
    <name type="scientific">marine sediment metagenome</name>
    <dbReference type="NCBI Taxonomy" id="412755"/>
    <lineage>
        <taxon>unclassified sequences</taxon>
        <taxon>metagenomes</taxon>
        <taxon>ecological metagenomes</taxon>
    </lineage>
</organism>
<comment type="caution">
    <text evidence="1">The sequence shown here is derived from an EMBL/GenBank/DDBJ whole genome shotgun (WGS) entry which is preliminary data.</text>
</comment>
<proteinExistence type="predicted"/>